<evidence type="ECO:0000256" key="1">
    <source>
        <dbReference type="ARBA" id="ARBA00004123"/>
    </source>
</evidence>
<evidence type="ECO:0000313" key="4">
    <source>
        <dbReference type="Proteomes" id="UP000265520"/>
    </source>
</evidence>
<dbReference type="EMBL" id="LXQA010000582">
    <property type="protein sequence ID" value="MCH80004.1"/>
    <property type="molecule type" value="Genomic_DNA"/>
</dbReference>
<dbReference type="Gene3D" id="3.40.50.300">
    <property type="entry name" value="P-loop containing nucleotide triphosphate hydrolases"/>
    <property type="match status" value="1"/>
</dbReference>
<dbReference type="GO" id="GO:0000723">
    <property type="term" value="P:telomere maintenance"/>
    <property type="evidence" value="ECO:0007669"/>
    <property type="project" value="TreeGrafter"/>
</dbReference>
<proteinExistence type="predicted"/>
<dbReference type="InterPro" id="IPR027417">
    <property type="entry name" value="P-loop_NTPase"/>
</dbReference>
<dbReference type="GO" id="GO:0000724">
    <property type="term" value="P:double-strand break repair via homologous recombination"/>
    <property type="evidence" value="ECO:0007669"/>
    <property type="project" value="TreeGrafter"/>
</dbReference>
<sequence length="87" mass="9633">MHIMPISKKLIDFLLQCEFDPWSWVTNHVVGGDDGNSKPALGESWKSVPHVRLLLSRDCGGKVCNMSIIKHPAMASGRTATSIRLFV</sequence>
<dbReference type="GO" id="GO:0008094">
    <property type="term" value="F:ATP-dependent activity, acting on DNA"/>
    <property type="evidence" value="ECO:0007669"/>
    <property type="project" value="TreeGrafter"/>
</dbReference>
<dbReference type="GO" id="GO:0005815">
    <property type="term" value="C:microtubule organizing center"/>
    <property type="evidence" value="ECO:0007669"/>
    <property type="project" value="TreeGrafter"/>
</dbReference>
<dbReference type="GO" id="GO:0033063">
    <property type="term" value="C:Rad51B-Rad51C-Rad51D-XRCC2 complex"/>
    <property type="evidence" value="ECO:0007669"/>
    <property type="project" value="TreeGrafter"/>
</dbReference>
<dbReference type="InterPro" id="IPR051988">
    <property type="entry name" value="HRR_RAD51_Paralog"/>
</dbReference>
<dbReference type="PANTHER" id="PTHR46457">
    <property type="entry name" value="DNA REPAIR PROTEIN RAD51 HOMOLOG 4"/>
    <property type="match status" value="1"/>
</dbReference>
<comment type="subcellular location">
    <subcellularLocation>
        <location evidence="1">Nucleus</location>
    </subcellularLocation>
</comment>
<dbReference type="GO" id="GO:0007131">
    <property type="term" value="P:reciprocal meiotic recombination"/>
    <property type="evidence" value="ECO:0007669"/>
    <property type="project" value="TreeGrafter"/>
</dbReference>
<gene>
    <name evidence="3" type="ORF">A2U01_0000766</name>
</gene>
<comment type="caution">
    <text evidence="3">The sequence shown here is derived from an EMBL/GenBank/DDBJ whole genome shotgun (WGS) entry which is preliminary data.</text>
</comment>
<dbReference type="PANTHER" id="PTHR46457:SF1">
    <property type="entry name" value="DNA REPAIR PROTEIN RAD51 HOMOLOG 4"/>
    <property type="match status" value="1"/>
</dbReference>
<evidence type="ECO:0000313" key="3">
    <source>
        <dbReference type="EMBL" id="MCH80004.1"/>
    </source>
</evidence>
<name>A0A392M0B0_9FABA</name>
<dbReference type="AlphaFoldDB" id="A0A392M0B0"/>
<keyword evidence="2" id="KW-0539">Nucleus</keyword>
<reference evidence="3 4" key="1">
    <citation type="journal article" date="2018" name="Front. Plant Sci.">
        <title>Red Clover (Trifolium pratense) and Zigzag Clover (T. medium) - A Picture of Genomic Similarities and Differences.</title>
        <authorList>
            <person name="Dluhosova J."/>
            <person name="Istvanek J."/>
            <person name="Nedelnik J."/>
            <person name="Repkova J."/>
        </authorList>
    </citation>
    <scope>NUCLEOTIDE SEQUENCE [LARGE SCALE GENOMIC DNA]</scope>
    <source>
        <strain evidence="4">cv. 10/8</strain>
        <tissue evidence="3">Leaf</tissue>
    </source>
</reference>
<dbReference type="GO" id="GO:0003697">
    <property type="term" value="F:single-stranded DNA binding"/>
    <property type="evidence" value="ECO:0007669"/>
    <property type="project" value="TreeGrafter"/>
</dbReference>
<dbReference type="GO" id="GO:0042148">
    <property type="term" value="P:DNA strand invasion"/>
    <property type="evidence" value="ECO:0007669"/>
    <property type="project" value="TreeGrafter"/>
</dbReference>
<protein>
    <submittedName>
        <fullName evidence="3">DNA repair protein RAD51 4-like</fullName>
    </submittedName>
</protein>
<dbReference type="GO" id="GO:0005657">
    <property type="term" value="C:replication fork"/>
    <property type="evidence" value="ECO:0007669"/>
    <property type="project" value="TreeGrafter"/>
</dbReference>
<dbReference type="GO" id="GO:0000400">
    <property type="term" value="F:four-way junction DNA binding"/>
    <property type="evidence" value="ECO:0007669"/>
    <property type="project" value="TreeGrafter"/>
</dbReference>
<organism evidence="3 4">
    <name type="scientific">Trifolium medium</name>
    <dbReference type="NCBI Taxonomy" id="97028"/>
    <lineage>
        <taxon>Eukaryota</taxon>
        <taxon>Viridiplantae</taxon>
        <taxon>Streptophyta</taxon>
        <taxon>Embryophyta</taxon>
        <taxon>Tracheophyta</taxon>
        <taxon>Spermatophyta</taxon>
        <taxon>Magnoliopsida</taxon>
        <taxon>eudicotyledons</taxon>
        <taxon>Gunneridae</taxon>
        <taxon>Pentapetalae</taxon>
        <taxon>rosids</taxon>
        <taxon>fabids</taxon>
        <taxon>Fabales</taxon>
        <taxon>Fabaceae</taxon>
        <taxon>Papilionoideae</taxon>
        <taxon>50 kb inversion clade</taxon>
        <taxon>NPAAA clade</taxon>
        <taxon>Hologalegina</taxon>
        <taxon>IRL clade</taxon>
        <taxon>Trifolieae</taxon>
        <taxon>Trifolium</taxon>
    </lineage>
</organism>
<dbReference type="Proteomes" id="UP000265520">
    <property type="component" value="Unassembled WGS sequence"/>
</dbReference>
<accession>A0A392M0B0</accession>
<evidence type="ECO:0000256" key="2">
    <source>
        <dbReference type="ARBA" id="ARBA00023242"/>
    </source>
</evidence>
<keyword evidence="4" id="KW-1185">Reference proteome</keyword>